<dbReference type="GO" id="GO:0016020">
    <property type="term" value="C:membrane"/>
    <property type="evidence" value="ECO:0007669"/>
    <property type="project" value="UniProtKB-SubCell"/>
</dbReference>
<protein>
    <recommendedName>
        <fullName evidence="7">Rhodopsin domain-containing protein</fullName>
    </recommendedName>
</protein>
<sequence length="334" mass="37267">MLSVPIVSPSPNATIACGIILPLVAGVLVALRFYCRHSVQRVPLLVDDWVTIPAWIFLTGMGTCLVLGMVYPNPKRSSRLILRLLGVRRRAFAYPSPQPLPSQNPATFSAPEIILNRQLEFAVQLLQLPAISCVKLSFLFFYKRVFCTPATTARIIIIWTTITLSAIWGIAFFFGFLFVCGTDFVAFWGIPLRFNAHCHRLLAENIWLSSSDFVLDVLVFIIPLPLIWKLHMSMTRKLALLTIFAVGALTLAASATRMIIYVNAVQSLKKAYKSSKTNNLTITTGLYWTTFECGLGLIASCLPPLYILLKQFWNKVFASNASLSEVKAQGKQQF</sequence>
<dbReference type="PANTHER" id="PTHR33048">
    <property type="entry name" value="PTH11-LIKE INTEGRAL MEMBRANE PROTEIN (AFU_ORTHOLOGUE AFUA_5G11245)"/>
    <property type="match status" value="1"/>
</dbReference>
<evidence type="ECO:0000256" key="4">
    <source>
        <dbReference type="ARBA" id="ARBA00023136"/>
    </source>
</evidence>
<dbReference type="PANTHER" id="PTHR33048:SF157">
    <property type="entry name" value="INTEGRAL MEMBRANE PROTEIN"/>
    <property type="match status" value="1"/>
</dbReference>
<accession>A0A9P4JV56</accession>
<keyword evidence="4 6" id="KW-0472">Membrane</keyword>
<dbReference type="AlphaFoldDB" id="A0A9P4JV56"/>
<keyword evidence="2 6" id="KW-0812">Transmembrane</keyword>
<dbReference type="Pfam" id="PF20684">
    <property type="entry name" value="Fung_rhodopsin"/>
    <property type="match status" value="1"/>
</dbReference>
<feature type="transmembrane region" description="Helical" evidence="6">
    <location>
        <begin position="206"/>
        <end position="228"/>
    </location>
</feature>
<comment type="subcellular location">
    <subcellularLocation>
        <location evidence="1">Membrane</location>
        <topology evidence="1">Multi-pass membrane protein</topology>
    </subcellularLocation>
</comment>
<keyword evidence="9" id="KW-1185">Reference proteome</keyword>
<evidence type="ECO:0000256" key="6">
    <source>
        <dbReference type="SAM" id="Phobius"/>
    </source>
</evidence>
<evidence type="ECO:0000259" key="7">
    <source>
        <dbReference type="Pfam" id="PF20684"/>
    </source>
</evidence>
<evidence type="ECO:0000256" key="5">
    <source>
        <dbReference type="ARBA" id="ARBA00038359"/>
    </source>
</evidence>
<feature type="domain" description="Rhodopsin" evidence="7">
    <location>
        <begin position="31"/>
        <end position="310"/>
    </location>
</feature>
<feature type="transmembrane region" description="Helical" evidence="6">
    <location>
        <begin position="52"/>
        <end position="71"/>
    </location>
</feature>
<feature type="transmembrane region" description="Helical" evidence="6">
    <location>
        <begin position="153"/>
        <end position="186"/>
    </location>
</feature>
<dbReference type="Proteomes" id="UP000799536">
    <property type="component" value="Unassembled WGS sequence"/>
</dbReference>
<dbReference type="OrthoDB" id="5393606at2759"/>
<evidence type="ECO:0000313" key="9">
    <source>
        <dbReference type="Proteomes" id="UP000799536"/>
    </source>
</evidence>
<feature type="transmembrane region" description="Helical" evidence="6">
    <location>
        <begin position="285"/>
        <end position="309"/>
    </location>
</feature>
<feature type="transmembrane region" description="Helical" evidence="6">
    <location>
        <begin position="12"/>
        <end position="31"/>
    </location>
</feature>
<evidence type="ECO:0000256" key="1">
    <source>
        <dbReference type="ARBA" id="ARBA00004141"/>
    </source>
</evidence>
<dbReference type="InterPro" id="IPR052337">
    <property type="entry name" value="SAT4-like"/>
</dbReference>
<comment type="similarity">
    <text evidence="5">Belongs to the SAT4 family.</text>
</comment>
<proteinExistence type="inferred from homology"/>
<evidence type="ECO:0000256" key="2">
    <source>
        <dbReference type="ARBA" id="ARBA00022692"/>
    </source>
</evidence>
<gene>
    <name evidence="8" type="ORF">GQ43DRAFT_478558</name>
</gene>
<keyword evidence="3 6" id="KW-1133">Transmembrane helix</keyword>
<name>A0A9P4JV56_9PLEO</name>
<feature type="transmembrane region" description="Helical" evidence="6">
    <location>
        <begin position="240"/>
        <end position="265"/>
    </location>
</feature>
<comment type="caution">
    <text evidence="8">The sequence shown here is derived from an EMBL/GenBank/DDBJ whole genome shotgun (WGS) entry which is preliminary data.</text>
</comment>
<dbReference type="InterPro" id="IPR049326">
    <property type="entry name" value="Rhodopsin_dom_fungi"/>
</dbReference>
<organism evidence="8 9">
    <name type="scientific">Delitschia confertaspora ATCC 74209</name>
    <dbReference type="NCBI Taxonomy" id="1513339"/>
    <lineage>
        <taxon>Eukaryota</taxon>
        <taxon>Fungi</taxon>
        <taxon>Dikarya</taxon>
        <taxon>Ascomycota</taxon>
        <taxon>Pezizomycotina</taxon>
        <taxon>Dothideomycetes</taxon>
        <taxon>Pleosporomycetidae</taxon>
        <taxon>Pleosporales</taxon>
        <taxon>Delitschiaceae</taxon>
        <taxon>Delitschia</taxon>
    </lineage>
</organism>
<reference evidence="8" key="1">
    <citation type="journal article" date="2020" name="Stud. Mycol.">
        <title>101 Dothideomycetes genomes: a test case for predicting lifestyles and emergence of pathogens.</title>
        <authorList>
            <person name="Haridas S."/>
            <person name="Albert R."/>
            <person name="Binder M."/>
            <person name="Bloem J."/>
            <person name="Labutti K."/>
            <person name="Salamov A."/>
            <person name="Andreopoulos B."/>
            <person name="Baker S."/>
            <person name="Barry K."/>
            <person name="Bills G."/>
            <person name="Bluhm B."/>
            <person name="Cannon C."/>
            <person name="Castanera R."/>
            <person name="Culley D."/>
            <person name="Daum C."/>
            <person name="Ezra D."/>
            <person name="Gonzalez J."/>
            <person name="Henrissat B."/>
            <person name="Kuo A."/>
            <person name="Liang C."/>
            <person name="Lipzen A."/>
            <person name="Lutzoni F."/>
            <person name="Magnuson J."/>
            <person name="Mondo S."/>
            <person name="Nolan M."/>
            <person name="Ohm R."/>
            <person name="Pangilinan J."/>
            <person name="Park H.-J."/>
            <person name="Ramirez L."/>
            <person name="Alfaro M."/>
            <person name="Sun H."/>
            <person name="Tritt A."/>
            <person name="Yoshinaga Y."/>
            <person name="Zwiers L.-H."/>
            <person name="Turgeon B."/>
            <person name="Goodwin S."/>
            <person name="Spatafora J."/>
            <person name="Crous P."/>
            <person name="Grigoriev I."/>
        </authorList>
    </citation>
    <scope>NUCLEOTIDE SEQUENCE</scope>
    <source>
        <strain evidence="8">ATCC 74209</strain>
    </source>
</reference>
<evidence type="ECO:0000313" key="8">
    <source>
        <dbReference type="EMBL" id="KAF2203997.1"/>
    </source>
</evidence>
<evidence type="ECO:0000256" key="3">
    <source>
        <dbReference type="ARBA" id="ARBA00022989"/>
    </source>
</evidence>
<dbReference type="EMBL" id="ML993887">
    <property type="protein sequence ID" value="KAF2203997.1"/>
    <property type="molecule type" value="Genomic_DNA"/>
</dbReference>